<evidence type="ECO:0000313" key="3">
    <source>
        <dbReference type="Proteomes" id="UP001595884"/>
    </source>
</evidence>
<dbReference type="PANTHER" id="PTHR43415">
    <property type="entry name" value="SPERMIDINE N(1)-ACETYLTRANSFERASE"/>
    <property type="match status" value="1"/>
</dbReference>
<organism evidence="2 3">
    <name type="scientific">Glutamicibacter bergerei</name>
    <dbReference type="NCBI Taxonomy" id="256702"/>
    <lineage>
        <taxon>Bacteria</taxon>
        <taxon>Bacillati</taxon>
        <taxon>Actinomycetota</taxon>
        <taxon>Actinomycetes</taxon>
        <taxon>Micrococcales</taxon>
        <taxon>Micrococcaceae</taxon>
        <taxon>Glutamicibacter</taxon>
    </lineage>
</organism>
<protein>
    <submittedName>
        <fullName evidence="2">GNAT family protein</fullName>
    </submittedName>
</protein>
<evidence type="ECO:0000313" key="2">
    <source>
        <dbReference type="EMBL" id="MFC4717437.1"/>
    </source>
</evidence>
<dbReference type="PANTHER" id="PTHR43415:SF3">
    <property type="entry name" value="GNAT-FAMILY ACETYLTRANSFERASE"/>
    <property type="match status" value="1"/>
</dbReference>
<dbReference type="InterPro" id="IPR016181">
    <property type="entry name" value="Acyl_CoA_acyltransferase"/>
</dbReference>
<name>A0ABV9MNB7_9MICC</name>
<dbReference type="Pfam" id="PF13302">
    <property type="entry name" value="Acetyltransf_3"/>
    <property type="match status" value="1"/>
</dbReference>
<feature type="domain" description="N-acetyltransferase" evidence="1">
    <location>
        <begin position="29"/>
        <end position="193"/>
    </location>
</feature>
<dbReference type="InterPro" id="IPR000182">
    <property type="entry name" value="GNAT_dom"/>
</dbReference>
<comment type="caution">
    <text evidence="2">The sequence shown here is derived from an EMBL/GenBank/DDBJ whole genome shotgun (WGS) entry which is preliminary data.</text>
</comment>
<dbReference type="Gene3D" id="3.40.630.30">
    <property type="match status" value="1"/>
</dbReference>
<accession>A0ABV9MNB7</accession>
<keyword evidence="3" id="KW-1185">Reference proteome</keyword>
<dbReference type="EMBL" id="JBHSHE010000070">
    <property type="protein sequence ID" value="MFC4717437.1"/>
    <property type="molecule type" value="Genomic_DNA"/>
</dbReference>
<proteinExistence type="predicted"/>
<evidence type="ECO:0000259" key="1">
    <source>
        <dbReference type="PROSITE" id="PS51186"/>
    </source>
</evidence>
<dbReference type="SUPFAM" id="SSF55729">
    <property type="entry name" value="Acyl-CoA N-acyltransferases (Nat)"/>
    <property type="match status" value="1"/>
</dbReference>
<gene>
    <name evidence="2" type="ORF">ACFO7V_15010</name>
</gene>
<dbReference type="RefSeq" id="WP_346058696.1">
    <property type="nucleotide sequence ID" value="NZ_BAAAVQ010000004.1"/>
</dbReference>
<dbReference type="Proteomes" id="UP001595884">
    <property type="component" value="Unassembled WGS sequence"/>
</dbReference>
<sequence>MGFMFGEAQWNQMEQAQDYGKSLLCDEQVDLREVEPEDLAQLAQWWNDPRWAVLQQRIIKPRPAQSVTEMLASWSVNKPHSGDAGFSIFECQDGRLIGHITLSGGSLPHRAAELAIMLGGDQVNRGYGTRAIGLMLKYGFAEMGLNRIGLKVAAFNTRAVRTYEKAGFILEGREREIYFHQGLFHDQLIFSVLSRDYFAAVTPAS</sequence>
<dbReference type="PROSITE" id="PS51186">
    <property type="entry name" value="GNAT"/>
    <property type="match status" value="1"/>
</dbReference>
<reference evidence="3" key="1">
    <citation type="journal article" date="2019" name="Int. J. Syst. Evol. Microbiol.">
        <title>The Global Catalogue of Microorganisms (GCM) 10K type strain sequencing project: providing services to taxonomists for standard genome sequencing and annotation.</title>
        <authorList>
            <consortium name="The Broad Institute Genomics Platform"/>
            <consortium name="The Broad Institute Genome Sequencing Center for Infectious Disease"/>
            <person name="Wu L."/>
            <person name="Ma J."/>
        </authorList>
    </citation>
    <scope>NUCLEOTIDE SEQUENCE [LARGE SCALE GENOMIC DNA]</scope>
    <source>
        <strain evidence="3">CGMCC 1.12849</strain>
    </source>
</reference>